<dbReference type="Pfam" id="PF10989">
    <property type="entry name" value="DUF2808"/>
    <property type="match status" value="1"/>
</dbReference>
<dbReference type="AlphaFoldDB" id="A0A3S0XMK6"/>
<dbReference type="OrthoDB" id="423147at2"/>
<sequence>MRFGVLFSTALAWAIAFEGYVTLKSQAIQLQNGTVYFAQPPRLVEAATTYQDTYVWGATYYFTISLPENAGEPLQKITINQREGVDYIRFDREDTYAFEGTRRKRGQKLKLKDVTSDRKSRTLSLTFEPPVSPGKNITIALKPVQNPMVGGVYLFGVTAYPAGEKSYGQFLGFGRLQFYSPSIDSLRWHPWW</sequence>
<name>A0A3S0XMK6_CHLFR</name>
<comment type="caution">
    <text evidence="1">The sequence shown here is derived from an EMBL/GenBank/DDBJ whole genome shotgun (WGS) entry which is preliminary data.</text>
</comment>
<gene>
    <name evidence="1" type="ORF">PCC6912_56490</name>
</gene>
<keyword evidence="2" id="KW-1185">Reference proteome</keyword>
<evidence type="ECO:0000313" key="2">
    <source>
        <dbReference type="Proteomes" id="UP000268857"/>
    </source>
</evidence>
<dbReference type="RefSeq" id="WP_016873722.1">
    <property type="nucleotide sequence ID" value="NZ_AJLN01000047.1"/>
</dbReference>
<protein>
    <recommendedName>
        <fullName evidence="3">DUF2808 domain-containing protein</fullName>
    </recommendedName>
</protein>
<proteinExistence type="predicted"/>
<dbReference type="Proteomes" id="UP000268857">
    <property type="component" value="Unassembled WGS sequence"/>
</dbReference>
<reference evidence="1 2" key="1">
    <citation type="journal article" date="2019" name="Genome Biol. Evol.">
        <title>Day and night: Metabolic profiles and evolutionary relationships of six axenic non-marine cyanobacteria.</title>
        <authorList>
            <person name="Will S.E."/>
            <person name="Henke P."/>
            <person name="Boedeker C."/>
            <person name="Huang S."/>
            <person name="Brinkmann H."/>
            <person name="Rohde M."/>
            <person name="Jarek M."/>
            <person name="Friedl T."/>
            <person name="Seufert S."/>
            <person name="Schumacher M."/>
            <person name="Overmann J."/>
            <person name="Neumann-Schaal M."/>
            <person name="Petersen J."/>
        </authorList>
    </citation>
    <scope>NUCLEOTIDE SEQUENCE [LARGE SCALE GENOMIC DNA]</scope>
    <source>
        <strain evidence="1 2">PCC 6912</strain>
    </source>
</reference>
<dbReference type="EMBL" id="RSCJ01000035">
    <property type="protein sequence ID" value="RUR73478.1"/>
    <property type="molecule type" value="Genomic_DNA"/>
</dbReference>
<evidence type="ECO:0008006" key="3">
    <source>
        <dbReference type="Google" id="ProtNLM"/>
    </source>
</evidence>
<dbReference type="STRING" id="211165.GCA_000317285_01163"/>
<accession>A0A3S0XMK6</accession>
<organism evidence="1 2">
    <name type="scientific">Chlorogloeopsis fritschii PCC 6912</name>
    <dbReference type="NCBI Taxonomy" id="211165"/>
    <lineage>
        <taxon>Bacteria</taxon>
        <taxon>Bacillati</taxon>
        <taxon>Cyanobacteriota</taxon>
        <taxon>Cyanophyceae</taxon>
        <taxon>Nostocales</taxon>
        <taxon>Chlorogloeopsidaceae</taxon>
        <taxon>Chlorogloeopsis</taxon>
    </lineage>
</organism>
<dbReference type="InterPro" id="IPR021256">
    <property type="entry name" value="DUF2808"/>
</dbReference>
<evidence type="ECO:0000313" key="1">
    <source>
        <dbReference type="EMBL" id="RUR73478.1"/>
    </source>
</evidence>